<keyword evidence="2" id="KW-1185">Reference proteome</keyword>
<sequence length="36" mass="4315">MCLHLRVNIHSETRTQYRSPFSTASHHQFLFKKLVT</sequence>
<name>A0A183JZ15_9TREM</name>
<dbReference type="WBParaSite" id="SCUD_0000797201-mRNA-1">
    <property type="protein sequence ID" value="SCUD_0000797201-mRNA-1"/>
    <property type="gene ID" value="SCUD_0000797201"/>
</dbReference>
<protein>
    <submittedName>
        <fullName evidence="1 3">Uncharacterized protein</fullName>
    </submittedName>
</protein>
<accession>A0A183JZ15</accession>
<proteinExistence type="predicted"/>
<evidence type="ECO:0000313" key="1">
    <source>
        <dbReference type="EMBL" id="VDP28699.1"/>
    </source>
</evidence>
<reference evidence="1 2" key="2">
    <citation type="submission" date="2018-11" db="EMBL/GenBank/DDBJ databases">
        <authorList>
            <consortium name="Pathogen Informatics"/>
        </authorList>
    </citation>
    <scope>NUCLEOTIDE SEQUENCE [LARGE SCALE GENOMIC DNA]</scope>
    <source>
        <strain evidence="1">Dakar</strain>
        <strain evidence="2">Dakar, Senegal</strain>
    </source>
</reference>
<reference evidence="3" key="1">
    <citation type="submission" date="2016-06" db="UniProtKB">
        <authorList>
            <consortium name="WormBaseParasite"/>
        </authorList>
    </citation>
    <scope>IDENTIFICATION</scope>
</reference>
<organism evidence="3">
    <name type="scientific">Schistosoma curassoni</name>
    <dbReference type="NCBI Taxonomy" id="6186"/>
    <lineage>
        <taxon>Eukaryota</taxon>
        <taxon>Metazoa</taxon>
        <taxon>Spiralia</taxon>
        <taxon>Lophotrochozoa</taxon>
        <taxon>Platyhelminthes</taxon>
        <taxon>Trematoda</taxon>
        <taxon>Digenea</taxon>
        <taxon>Strigeidida</taxon>
        <taxon>Schistosomatoidea</taxon>
        <taxon>Schistosomatidae</taxon>
        <taxon>Schistosoma</taxon>
    </lineage>
</organism>
<dbReference type="EMBL" id="UZAK01032552">
    <property type="protein sequence ID" value="VDP28699.1"/>
    <property type="molecule type" value="Genomic_DNA"/>
</dbReference>
<gene>
    <name evidence="1" type="ORF">SCUD_LOCUS7972</name>
</gene>
<dbReference type="AlphaFoldDB" id="A0A183JZ15"/>
<evidence type="ECO:0000313" key="3">
    <source>
        <dbReference type="WBParaSite" id="SCUD_0000797201-mRNA-1"/>
    </source>
</evidence>
<evidence type="ECO:0000313" key="2">
    <source>
        <dbReference type="Proteomes" id="UP000279833"/>
    </source>
</evidence>
<dbReference type="Proteomes" id="UP000279833">
    <property type="component" value="Unassembled WGS sequence"/>
</dbReference>